<evidence type="ECO:0000259" key="5">
    <source>
        <dbReference type="PROSITE" id="PS50887"/>
    </source>
</evidence>
<evidence type="ECO:0000256" key="1">
    <source>
        <dbReference type="ARBA" id="ARBA00012528"/>
    </source>
</evidence>
<dbReference type="NCBIfam" id="TIGR00254">
    <property type="entry name" value="GGDEF"/>
    <property type="match status" value="1"/>
</dbReference>
<dbReference type="InterPro" id="IPR050469">
    <property type="entry name" value="Diguanylate_Cyclase"/>
</dbReference>
<keyword evidence="4" id="KW-0472">Membrane</keyword>
<dbReference type="SUPFAM" id="SSF55073">
    <property type="entry name" value="Nucleotide cyclase"/>
    <property type="match status" value="1"/>
</dbReference>
<dbReference type="InterPro" id="IPR029787">
    <property type="entry name" value="Nucleotide_cyclase"/>
</dbReference>
<dbReference type="STRING" id="272627.CCC_03190"/>
<keyword evidence="4" id="KW-0812">Transmembrane</keyword>
<dbReference type="PROSITE" id="PS50887">
    <property type="entry name" value="GGDEF"/>
    <property type="match status" value="1"/>
</dbReference>
<dbReference type="Proteomes" id="UP000031971">
    <property type="component" value="Unassembled WGS sequence"/>
</dbReference>
<feature type="transmembrane region" description="Helical" evidence="4">
    <location>
        <begin position="269"/>
        <end position="291"/>
    </location>
</feature>
<dbReference type="Gene3D" id="3.30.450.20">
    <property type="entry name" value="PAS domain"/>
    <property type="match status" value="2"/>
</dbReference>
<dbReference type="AlphaFoldDB" id="A0A0C2UGE0"/>
<evidence type="ECO:0000256" key="3">
    <source>
        <dbReference type="SAM" id="MobiDB-lite"/>
    </source>
</evidence>
<evidence type="ECO:0000256" key="2">
    <source>
        <dbReference type="ARBA" id="ARBA00034247"/>
    </source>
</evidence>
<keyword evidence="7" id="KW-1185">Reference proteome</keyword>
<comment type="catalytic activity">
    <reaction evidence="2">
        <text>2 GTP = 3',3'-c-di-GMP + 2 diphosphate</text>
        <dbReference type="Rhea" id="RHEA:24898"/>
        <dbReference type="ChEBI" id="CHEBI:33019"/>
        <dbReference type="ChEBI" id="CHEBI:37565"/>
        <dbReference type="ChEBI" id="CHEBI:58805"/>
        <dbReference type="EC" id="2.7.7.65"/>
    </reaction>
</comment>
<protein>
    <recommendedName>
        <fullName evidence="1">diguanylate cyclase</fullName>
        <ecNumber evidence="1">2.7.7.65</ecNumber>
    </recommendedName>
</protein>
<accession>A0A0C2UGE0</accession>
<comment type="caution">
    <text evidence="6">The sequence shown here is derived from an EMBL/GenBank/DDBJ whole genome shotgun (WGS) entry which is preliminary data.</text>
</comment>
<dbReference type="CDD" id="cd01949">
    <property type="entry name" value="GGDEF"/>
    <property type="match status" value="1"/>
</dbReference>
<dbReference type="GO" id="GO:1902201">
    <property type="term" value="P:negative regulation of bacterial-type flagellum-dependent cell motility"/>
    <property type="evidence" value="ECO:0007669"/>
    <property type="project" value="TreeGrafter"/>
</dbReference>
<dbReference type="EC" id="2.7.7.65" evidence="1"/>
<organism evidence="6 7">
    <name type="scientific">Paramagnetospirillum magnetotacticum MS-1</name>
    <dbReference type="NCBI Taxonomy" id="272627"/>
    <lineage>
        <taxon>Bacteria</taxon>
        <taxon>Pseudomonadati</taxon>
        <taxon>Pseudomonadota</taxon>
        <taxon>Alphaproteobacteria</taxon>
        <taxon>Rhodospirillales</taxon>
        <taxon>Magnetospirillaceae</taxon>
        <taxon>Paramagnetospirillum</taxon>
    </lineage>
</organism>
<dbReference type="PANTHER" id="PTHR45138">
    <property type="entry name" value="REGULATORY COMPONENTS OF SENSORY TRANSDUCTION SYSTEM"/>
    <property type="match status" value="1"/>
</dbReference>
<dbReference type="GO" id="GO:0005886">
    <property type="term" value="C:plasma membrane"/>
    <property type="evidence" value="ECO:0007669"/>
    <property type="project" value="TreeGrafter"/>
</dbReference>
<dbReference type="PANTHER" id="PTHR45138:SF9">
    <property type="entry name" value="DIGUANYLATE CYCLASE DGCM-RELATED"/>
    <property type="match status" value="1"/>
</dbReference>
<dbReference type="Pfam" id="PF00990">
    <property type="entry name" value="GGDEF"/>
    <property type="match status" value="1"/>
</dbReference>
<gene>
    <name evidence="6" type="ORF">CCC_03190</name>
</gene>
<dbReference type="GO" id="GO:0052621">
    <property type="term" value="F:diguanylate cyclase activity"/>
    <property type="evidence" value="ECO:0007669"/>
    <property type="project" value="UniProtKB-EC"/>
</dbReference>
<evidence type="ECO:0000256" key="4">
    <source>
        <dbReference type="SAM" id="Phobius"/>
    </source>
</evidence>
<feature type="region of interest" description="Disordered" evidence="3">
    <location>
        <begin position="200"/>
        <end position="219"/>
    </location>
</feature>
<name>A0A0C2UGE0_PARME</name>
<dbReference type="FunFam" id="3.30.70.270:FF:000001">
    <property type="entry name" value="Diguanylate cyclase domain protein"/>
    <property type="match status" value="1"/>
</dbReference>
<feature type="domain" description="GGDEF" evidence="5">
    <location>
        <begin position="334"/>
        <end position="469"/>
    </location>
</feature>
<dbReference type="EMBL" id="JXSL01000009">
    <property type="protein sequence ID" value="KIM00588.1"/>
    <property type="molecule type" value="Genomic_DNA"/>
</dbReference>
<dbReference type="GO" id="GO:0043709">
    <property type="term" value="P:cell adhesion involved in single-species biofilm formation"/>
    <property type="evidence" value="ECO:0007669"/>
    <property type="project" value="TreeGrafter"/>
</dbReference>
<dbReference type="InterPro" id="IPR000160">
    <property type="entry name" value="GGDEF_dom"/>
</dbReference>
<dbReference type="InterPro" id="IPR043128">
    <property type="entry name" value="Rev_trsase/Diguanyl_cyclase"/>
</dbReference>
<evidence type="ECO:0000313" key="6">
    <source>
        <dbReference type="EMBL" id="KIM00588.1"/>
    </source>
</evidence>
<keyword evidence="4" id="KW-1133">Transmembrane helix</keyword>
<proteinExistence type="predicted"/>
<dbReference type="SMART" id="SM00267">
    <property type="entry name" value="GGDEF"/>
    <property type="match status" value="1"/>
</dbReference>
<dbReference type="CDD" id="cd12915">
    <property type="entry name" value="PDC2_DGC_like"/>
    <property type="match status" value="1"/>
</dbReference>
<dbReference type="Gene3D" id="3.30.70.270">
    <property type="match status" value="1"/>
</dbReference>
<sequence>MVAVVLALDLADGRNGIIADRASLAVQKSQFMSQWFGTTILSTDYVLRDINGKVGEAEVAAAARSSEHATRLSVWLAQKTATVPGIAGISVYGADCVFLAAADTRLIGFKSKQKACEERNAQVEDKAYVQYVPAEKSASHRPVILVSRHRVSPEGRLLGGALAAIDLDFAQKWIGSFDIAEHDVLAVVDTEATLLARNPPLPEAIGKPAPPPADQPNFGETRSSATFIAVSPLDGRERIFGISKIEDIPVLIIVGFDKQGVLREWRRRAWQLGGGFALLVALSLLVLRAHLTALHQREEMRKLATTDMLTGVANRRQLVETGLHEFSRARRYGAHLALLMVDIDRFKAINDTWGHPTGDRAIQALTTAITGIIRDQDKVGRFGGEEFAVILPETEMAGALVIAERLRAAVQDTAKAVSDCSEMVGFTVSIGVATLDPKDKSFEDLIGRADKMLYAAKDGGRNQVVGATPS</sequence>
<reference evidence="6 7" key="1">
    <citation type="submission" date="2015-01" db="EMBL/GenBank/DDBJ databases">
        <title>Genome Sequence of Magnetospirillum magnetotacticum Strain MS-1.</title>
        <authorList>
            <person name="Marinov G.K."/>
            <person name="Smalley M.D."/>
            <person name="DeSalvo G."/>
        </authorList>
    </citation>
    <scope>NUCLEOTIDE SEQUENCE [LARGE SCALE GENOMIC DNA]</scope>
    <source>
        <strain evidence="6 7">MS-1</strain>
    </source>
</reference>
<evidence type="ECO:0000313" key="7">
    <source>
        <dbReference type="Proteomes" id="UP000031971"/>
    </source>
</evidence>